<dbReference type="EMBL" id="CP015756">
    <property type="protein sequence ID" value="APC39930.1"/>
    <property type="molecule type" value="Genomic_DNA"/>
</dbReference>
<organism evidence="3 4">
    <name type="scientific">Clostridium estertheticum subsp. estertheticum</name>
    <dbReference type="NCBI Taxonomy" id="1552"/>
    <lineage>
        <taxon>Bacteria</taxon>
        <taxon>Bacillati</taxon>
        <taxon>Bacillota</taxon>
        <taxon>Clostridia</taxon>
        <taxon>Eubacteriales</taxon>
        <taxon>Clostridiaceae</taxon>
        <taxon>Clostridium</taxon>
    </lineage>
</organism>
<evidence type="ECO:0000256" key="1">
    <source>
        <dbReference type="SAM" id="Phobius"/>
    </source>
</evidence>
<reference evidence="4" key="1">
    <citation type="journal article" date="2016" name="Front. Microbiol.">
        <title>Complete Genome Sequence of Clostridium estertheticum DSM 8809, a Microbe Identified in Spoiled Vacuum Packed Beef.</title>
        <authorList>
            <person name="Yu Z."/>
            <person name="Gunn L."/>
            <person name="Brennan E."/>
            <person name="Reid R."/>
            <person name="Wall P.G."/>
            <person name="Gaora O.P."/>
            <person name="Hurley D."/>
            <person name="Bolton D."/>
            <person name="Fanning S."/>
        </authorList>
    </citation>
    <scope>NUCLEOTIDE SEQUENCE [LARGE SCALE GENOMIC DNA]</scope>
    <source>
        <strain evidence="4">DSM 8809</strain>
    </source>
</reference>
<dbReference type="RefSeq" id="WP_071612223.1">
    <property type="nucleotide sequence ID" value="NZ_CP015756.1"/>
</dbReference>
<protein>
    <recommendedName>
        <fullName evidence="2">Glycine zipper-like domain-containing protein</fullName>
    </recommendedName>
</protein>
<sequence length="95" mass="9884">MDNNNNSKDDKNQNNQNSYLGAGIGIGLPLGAGLGVLFNNIAIGAGLGMLIGIVTGELMDKNTKGVKRDLIKVGVVCTIGVILILLTPKVIGYLF</sequence>
<dbReference type="InterPro" id="IPR058598">
    <property type="entry name" value="Gly_zipper-like_dom"/>
</dbReference>
<evidence type="ECO:0000313" key="4">
    <source>
        <dbReference type="Proteomes" id="UP000182569"/>
    </source>
</evidence>
<keyword evidence="4" id="KW-1185">Reference proteome</keyword>
<evidence type="ECO:0000259" key="2">
    <source>
        <dbReference type="Pfam" id="PF26273"/>
    </source>
</evidence>
<dbReference type="Pfam" id="PF26273">
    <property type="entry name" value="Gly_zipper"/>
    <property type="match status" value="1"/>
</dbReference>
<keyword evidence="1" id="KW-0472">Membrane</keyword>
<dbReference type="AlphaFoldDB" id="A0A1J0GEY4"/>
<feature type="transmembrane region" description="Helical" evidence="1">
    <location>
        <begin position="37"/>
        <end position="58"/>
    </location>
</feature>
<feature type="transmembrane region" description="Helical" evidence="1">
    <location>
        <begin position="70"/>
        <end position="91"/>
    </location>
</feature>
<feature type="domain" description="Glycine zipper-like" evidence="2">
    <location>
        <begin position="13"/>
        <end position="57"/>
    </location>
</feature>
<dbReference type="Proteomes" id="UP000182569">
    <property type="component" value="Chromosome"/>
</dbReference>
<evidence type="ECO:0000313" key="3">
    <source>
        <dbReference type="EMBL" id="APC39930.1"/>
    </source>
</evidence>
<dbReference type="KEGG" id="ceu:A7L45_07525"/>
<name>A0A1J0GEY4_9CLOT</name>
<gene>
    <name evidence="3" type="ORF">A7L45_07525</name>
</gene>
<proteinExistence type="predicted"/>
<accession>A0A1J0GEY4</accession>
<keyword evidence="1" id="KW-1133">Transmembrane helix</keyword>
<keyword evidence="1" id="KW-0812">Transmembrane</keyword>